<protein>
    <recommendedName>
        <fullName evidence="4">Secreted protein</fullName>
    </recommendedName>
</protein>
<dbReference type="OrthoDB" id="3245799at2"/>
<dbReference type="RefSeq" id="WP_043529005.1">
    <property type="nucleotide sequence ID" value="NZ_BAABKU010000029.1"/>
</dbReference>
<feature type="region of interest" description="Disordered" evidence="1">
    <location>
        <begin position="885"/>
        <end position="912"/>
    </location>
</feature>
<dbReference type="STRING" id="1869.MB27_27230"/>
<sequence>MSLSWDALDGPIGKGDSEAVTAVLLSASEAGRLAFAPAVAARIRVEQARGTLSARRPADMLALLVIGCSPDAEQAAALLSHGDMRDWTWIPTSRFLEIARSRRLTWTADLGARLAATVGPEGLGAGEWRLVSSLLADGDVPPPVTEGIVRSWLTGALRDTGDLAAVPHLDLMLPAVFEIDGMAADLADAGPEFLDAVAGLAAGGRLERAALLAMTVDRLVRGGRPAWLRPFVTLHDRLAPSPAEIAAHAAGHVRLIGAAPPVVAGLAQRALRSADRAGLLPRETLLEAAAAVLTRPEKTLVRAQLSWLGRVARRDPARAGKVAAAVGAAFGHPALDVQEQALTLISGHLPALDTAARAGLAAASPALADVLQPRAAAMFATPAVPPPEDEAPARVSPVAPSPASPASPISLASPVAEMPPAVASAGELGEEVVALLHAETAVRWERILDGLARLPAEGDTSALRAVLRQVLHRHRQHFGDRRLVRLSFLGEAIRAVAGHQPQPGIQRHLSSMMEACAGGRPDLTTPDEVLTSRIAELALRLPGGPLPGLLATPTHVTGSIAADVLVSRIARAEASDPRWAPWPFDVEQALLRVSPTDDPAILARASALASAAGRRLARWLRDGGPPSPVSSRHEQTTTDEGRDIGRRVVANLRPGDGAGSRTPLATAVFTLEQPSRPYDDPWRIPFDGEILAMVTPHHREAAAAWLLPVLAGLGGPGGGDSALLPILAEGSGPAGPAMALAVAYGLGARRTADRAAGVDAFLLLAAGSEPFAAALGAELGDLCGDGTVRLSRVVTALGDAHTAGASAAVWEVLTAMLPPLLVTAPRGLADLLELAAGVVGAIGTAGGVPGRIPGLAAVATRGGGSRFVREARRLHIALAEAAGRAGGRTDAAPARPATGSPFHGGEDVVPGP</sequence>
<evidence type="ECO:0008006" key="4">
    <source>
        <dbReference type="Google" id="ProtNLM"/>
    </source>
</evidence>
<dbReference type="AlphaFoldDB" id="A0A0A6X3K9"/>
<organism evidence="2 3">
    <name type="scientific">Actinoplanes utahensis</name>
    <dbReference type="NCBI Taxonomy" id="1869"/>
    <lineage>
        <taxon>Bacteria</taxon>
        <taxon>Bacillati</taxon>
        <taxon>Actinomycetota</taxon>
        <taxon>Actinomycetes</taxon>
        <taxon>Micromonosporales</taxon>
        <taxon>Micromonosporaceae</taxon>
        <taxon>Actinoplanes</taxon>
    </lineage>
</organism>
<reference evidence="2 3" key="1">
    <citation type="submission" date="2014-10" db="EMBL/GenBank/DDBJ databases">
        <title>Draft genome sequence of Actinoplanes utahensis NRRL 12052.</title>
        <authorList>
            <person name="Velasco-Bucheli B."/>
            <person name="del Cerro C."/>
            <person name="Hormigo D."/>
            <person name="Garcia J.L."/>
            <person name="Acebal C."/>
            <person name="Arroyo M."/>
            <person name="de la Mata I."/>
        </authorList>
    </citation>
    <scope>NUCLEOTIDE SEQUENCE [LARGE SCALE GENOMIC DNA]</scope>
    <source>
        <strain evidence="2 3">NRRL 12052</strain>
    </source>
</reference>
<gene>
    <name evidence="2" type="ORF">MB27_27230</name>
</gene>
<feature type="compositionally biased region" description="Basic and acidic residues" evidence="1">
    <location>
        <begin position="631"/>
        <end position="641"/>
    </location>
</feature>
<evidence type="ECO:0000256" key="1">
    <source>
        <dbReference type="SAM" id="MobiDB-lite"/>
    </source>
</evidence>
<name>A0A0A6X3K9_ACTUT</name>
<feature type="compositionally biased region" description="Low complexity" evidence="1">
    <location>
        <begin position="885"/>
        <end position="899"/>
    </location>
</feature>
<accession>A0A0A6X3K9</accession>
<dbReference type="Proteomes" id="UP000054537">
    <property type="component" value="Unassembled WGS sequence"/>
</dbReference>
<proteinExistence type="predicted"/>
<feature type="region of interest" description="Disordered" evidence="1">
    <location>
        <begin position="383"/>
        <end position="411"/>
    </location>
</feature>
<dbReference type="eggNOG" id="ENOG502Z9S7">
    <property type="taxonomic scope" value="Bacteria"/>
</dbReference>
<feature type="region of interest" description="Disordered" evidence="1">
    <location>
        <begin position="621"/>
        <end position="641"/>
    </location>
</feature>
<dbReference type="EMBL" id="JRTT01000038">
    <property type="protein sequence ID" value="KHD74692.1"/>
    <property type="molecule type" value="Genomic_DNA"/>
</dbReference>
<evidence type="ECO:0000313" key="3">
    <source>
        <dbReference type="Proteomes" id="UP000054537"/>
    </source>
</evidence>
<evidence type="ECO:0000313" key="2">
    <source>
        <dbReference type="EMBL" id="KHD74692.1"/>
    </source>
</evidence>
<comment type="caution">
    <text evidence="2">The sequence shown here is derived from an EMBL/GenBank/DDBJ whole genome shotgun (WGS) entry which is preliminary data.</text>
</comment>
<keyword evidence="3" id="KW-1185">Reference proteome</keyword>